<evidence type="ECO:0000259" key="5">
    <source>
        <dbReference type="Pfam" id="PF08614"/>
    </source>
</evidence>
<name>A0AAP0B614_9ASPA</name>
<dbReference type="SUPFAM" id="SSF50978">
    <property type="entry name" value="WD40 repeat-like"/>
    <property type="match status" value="1"/>
</dbReference>
<dbReference type="PANTHER" id="PTHR19878:SF8">
    <property type="entry name" value="AUTOPHAGY-RELATED 16, ISOFORM F"/>
    <property type="match status" value="1"/>
</dbReference>
<dbReference type="PROSITE" id="PS50082">
    <property type="entry name" value="WD_REPEATS_2"/>
    <property type="match status" value="4"/>
</dbReference>
<feature type="coiled-coil region" evidence="4">
    <location>
        <begin position="79"/>
        <end position="180"/>
    </location>
</feature>
<dbReference type="CDD" id="cd22887">
    <property type="entry name" value="Atg16_CCD"/>
    <property type="match status" value="1"/>
</dbReference>
<dbReference type="SMART" id="SM00320">
    <property type="entry name" value="WD40"/>
    <property type="match status" value="7"/>
</dbReference>
<dbReference type="FunFam" id="2.130.10.10:FF:000809">
    <property type="entry name" value="Autophagy-related protein 16"/>
    <property type="match status" value="1"/>
</dbReference>
<evidence type="ECO:0000313" key="6">
    <source>
        <dbReference type="EMBL" id="KAK8929048.1"/>
    </source>
</evidence>
<dbReference type="PROSITE" id="PS50294">
    <property type="entry name" value="WD_REPEATS_REGION"/>
    <property type="match status" value="2"/>
</dbReference>
<dbReference type="EMBL" id="JBBWWQ010000015">
    <property type="protein sequence ID" value="KAK8929048.1"/>
    <property type="molecule type" value="Genomic_DNA"/>
</dbReference>
<keyword evidence="4" id="KW-0175">Coiled coil</keyword>
<dbReference type="InterPro" id="IPR020472">
    <property type="entry name" value="WD40_PAC1"/>
</dbReference>
<dbReference type="InterPro" id="IPR015943">
    <property type="entry name" value="WD40/YVTN_repeat-like_dom_sf"/>
</dbReference>
<feature type="repeat" description="WD" evidence="3">
    <location>
        <begin position="357"/>
        <end position="389"/>
    </location>
</feature>
<feature type="repeat" description="WD" evidence="3">
    <location>
        <begin position="222"/>
        <end position="263"/>
    </location>
</feature>
<keyword evidence="7" id="KW-1185">Reference proteome</keyword>
<protein>
    <recommendedName>
        <fullName evidence="5">Autophagy-related protein 16 domain-containing protein</fullName>
    </recommendedName>
</protein>
<sequence>MSSHEIARVSIKRAIRALHKRHLLEEGAHAPAIAALARPFVAQGLEWKEKAEKLEFELAQCYRAQSRLSEQLVVEVAECRSSKAALQEKESLIVSLQNEITDARKENSKLRESAHQSAQAVDLAVSENQSLRAQLEDALQQLKEAQADNNNLIDRWMLEKMNAAEKLNEVNALYDEMMQQVRMSGIEQLARRQVDGVVRQREAGYEDFLPESVVPSSCKHVLEAHAGGCGSILFEHNSNRLLTGGQDRTVKVWDANAGILADTLRGSVGSILDIAVTHDAKFVIGASSSNNLCVWESSSGRVRHTLTGHTDKVCAVDATRCSSRNVVSAAYDHTIKVWDLHKGYCVHTIVSMSNCNALAYSSDGLTVCSGHVDGNLRMWDGVSGRLMSEVAAHSQAITSICVSRSGSMVLTSGRDNVHNMFDLRTLEVCGTLRASGSRVATNWSRSCISGDDNYVAAGSADGRVYIWSRMKTDKPASVLDGGHSSSPVLSCAWNDLGRFLASADRNGTVCIWM</sequence>
<evidence type="ECO:0000256" key="3">
    <source>
        <dbReference type="PROSITE-ProRule" id="PRU00221"/>
    </source>
</evidence>
<feature type="repeat" description="WD" evidence="3">
    <location>
        <begin position="390"/>
        <end position="425"/>
    </location>
</feature>
<evidence type="ECO:0000313" key="7">
    <source>
        <dbReference type="Proteomes" id="UP001418222"/>
    </source>
</evidence>
<dbReference type="InterPro" id="IPR045160">
    <property type="entry name" value="ATG16"/>
</dbReference>
<keyword evidence="2" id="KW-0677">Repeat</keyword>
<evidence type="ECO:0000256" key="2">
    <source>
        <dbReference type="ARBA" id="ARBA00022737"/>
    </source>
</evidence>
<dbReference type="PRINTS" id="PR00320">
    <property type="entry name" value="GPROTEINBRPT"/>
</dbReference>
<organism evidence="6 7">
    <name type="scientific">Platanthera zijinensis</name>
    <dbReference type="NCBI Taxonomy" id="2320716"/>
    <lineage>
        <taxon>Eukaryota</taxon>
        <taxon>Viridiplantae</taxon>
        <taxon>Streptophyta</taxon>
        <taxon>Embryophyta</taxon>
        <taxon>Tracheophyta</taxon>
        <taxon>Spermatophyta</taxon>
        <taxon>Magnoliopsida</taxon>
        <taxon>Liliopsida</taxon>
        <taxon>Asparagales</taxon>
        <taxon>Orchidaceae</taxon>
        <taxon>Orchidoideae</taxon>
        <taxon>Orchideae</taxon>
        <taxon>Orchidinae</taxon>
        <taxon>Platanthera</taxon>
    </lineage>
</organism>
<dbReference type="Pfam" id="PF08614">
    <property type="entry name" value="ATG16"/>
    <property type="match status" value="1"/>
</dbReference>
<dbReference type="AlphaFoldDB" id="A0AAP0B614"/>
<dbReference type="InterPro" id="IPR019775">
    <property type="entry name" value="WD40_repeat_CS"/>
</dbReference>
<dbReference type="CDD" id="cd00200">
    <property type="entry name" value="WD40"/>
    <property type="match status" value="1"/>
</dbReference>
<proteinExistence type="predicted"/>
<dbReference type="InterPro" id="IPR001680">
    <property type="entry name" value="WD40_rpt"/>
</dbReference>
<dbReference type="Proteomes" id="UP001418222">
    <property type="component" value="Unassembled WGS sequence"/>
</dbReference>
<keyword evidence="1 3" id="KW-0853">WD repeat</keyword>
<dbReference type="InterPro" id="IPR036322">
    <property type="entry name" value="WD40_repeat_dom_sf"/>
</dbReference>
<comment type="caution">
    <text evidence="6">The sequence shown here is derived from an EMBL/GenBank/DDBJ whole genome shotgun (WGS) entry which is preliminary data.</text>
</comment>
<accession>A0AAP0B614</accession>
<dbReference type="Gene3D" id="2.130.10.10">
    <property type="entry name" value="YVTN repeat-like/Quinoprotein amine dehydrogenase"/>
    <property type="match status" value="2"/>
</dbReference>
<dbReference type="InterPro" id="IPR013923">
    <property type="entry name" value="Autophagy-rel_prot_16_dom"/>
</dbReference>
<dbReference type="Pfam" id="PF00400">
    <property type="entry name" value="WD40"/>
    <property type="match status" value="6"/>
</dbReference>
<evidence type="ECO:0000256" key="1">
    <source>
        <dbReference type="ARBA" id="ARBA00022574"/>
    </source>
</evidence>
<evidence type="ECO:0000256" key="4">
    <source>
        <dbReference type="SAM" id="Coils"/>
    </source>
</evidence>
<dbReference type="PROSITE" id="PS00678">
    <property type="entry name" value="WD_REPEATS_1"/>
    <property type="match status" value="1"/>
</dbReference>
<dbReference type="GO" id="GO:0000045">
    <property type="term" value="P:autophagosome assembly"/>
    <property type="evidence" value="ECO:0007669"/>
    <property type="project" value="InterPro"/>
</dbReference>
<feature type="repeat" description="WD" evidence="3">
    <location>
        <begin position="306"/>
        <end position="348"/>
    </location>
</feature>
<dbReference type="PANTHER" id="PTHR19878">
    <property type="entry name" value="AUTOPHAGY PROTEIN 16-LIKE"/>
    <property type="match status" value="1"/>
</dbReference>
<gene>
    <name evidence="6" type="ORF">KSP39_PZI017904</name>
</gene>
<reference evidence="6 7" key="1">
    <citation type="journal article" date="2022" name="Nat. Plants">
        <title>Genomes of leafy and leafless Platanthera orchids illuminate the evolution of mycoheterotrophy.</title>
        <authorList>
            <person name="Li M.H."/>
            <person name="Liu K.W."/>
            <person name="Li Z."/>
            <person name="Lu H.C."/>
            <person name="Ye Q.L."/>
            <person name="Zhang D."/>
            <person name="Wang J.Y."/>
            <person name="Li Y.F."/>
            <person name="Zhong Z.M."/>
            <person name="Liu X."/>
            <person name="Yu X."/>
            <person name="Liu D.K."/>
            <person name="Tu X.D."/>
            <person name="Liu B."/>
            <person name="Hao Y."/>
            <person name="Liao X.Y."/>
            <person name="Jiang Y.T."/>
            <person name="Sun W.H."/>
            <person name="Chen J."/>
            <person name="Chen Y.Q."/>
            <person name="Ai Y."/>
            <person name="Zhai J.W."/>
            <person name="Wu S.S."/>
            <person name="Zhou Z."/>
            <person name="Hsiao Y.Y."/>
            <person name="Wu W.L."/>
            <person name="Chen Y.Y."/>
            <person name="Lin Y.F."/>
            <person name="Hsu J.L."/>
            <person name="Li C.Y."/>
            <person name="Wang Z.W."/>
            <person name="Zhao X."/>
            <person name="Zhong W.Y."/>
            <person name="Ma X.K."/>
            <person name="Ma L."/>
            <person name="Huang J."/>
            <person name="Chen G.Z."/>
            <person name="Huang M.Z."/>
            <person name="Huang L."/>
            <person name="Peng D.H."/>
            <person name="Luo Y.B."/>
            <person name="Zou S.Q."/>
            <person name="Chen S.P."/>
            <person name="Lan S."/>
            <person name="Tsai W.C."/>
            <person name="Van de Peer Y."/>
            <person name="Liu Z.J."/>
        </authorList>
    </citation>
    <scope>NUCLEOTIDE SEQUENCE [LARGE SCALE GENOMIC DNA]</scope>
    <source>
        <strain evidence="6">Lor287</strain>
    </source>
</reference>
<feature type="domain" description="Autophagy-related protein 16" evidence="5">
    <location>
        <begin position="48"/>
        <end position="168"/>
    </location>
</feature>